<dbReference type="AlphaFoldDB" id="A0A2W7N6B0"/>
<comment type="caution">
    <text evidence="1">The sequence shown here is derived from an EMBL/GenBank/DDBJ whole genome shotgun (WGS) entry which is preliminary data.</text>
</comment>
<dbReference type="RefSeq" id="WP_111438166.1">
    <property type="nucleotide sequence ID" value="NZ_QKZI01000001.1"/>
</dbReference>
<name>A0A2W7N6B0_9BACI</name>
<sequence length="57" mass="6935">MKMYQEGYERYRQACEEYGMESMNIHLFVRQLSRDQLNSYNQIAKNMNGSEDYDNLQ</sequence>
<reference evidence="1 2" key="1">
    <citation type="submission" date="2018-06" db="EMBL/GenBank/DDBJ databases">
        <title>Genomic Encyclopedia of Type Strains, Phase IV (KMG-IV): sequencing the most valuable type-strain genomes for metagenomic binning, comparative biology and taxonomic classification.</title>
        <authorList>
            <person name="Goeker M."/>
        </authorList>
    </citation>
    <scope>NUCLEOTIDE SEQUENCE [LARGE SCALE GENOMIC DNA]</scope>
    <source>
        <strain evidence="1 2">DSM 5</strain>
    </source>
</reference>
<accession>A0A2W7N6B0</accession>
<dbReference type="Proteomes" id="UP000248646">
    <property type="component" value="Unassembled WGS sequence"/>
</dbReference>
<protein>
    <submittedName>
        <fullName evidence="1">Uncharacterized protein</fullName>
    </submittedName>
</protein>
<gene>
    <name evidence="1" type="ORF">C7437_101640</name>
</gene>
<organism evidence="1 2">
    <name type="scientific">Psychrobacillus insolitus</name>
    <dbReference type="NCBI Taxonomy" id="1461"/>
    <lineage>
        <taxon>Bacteria</taxon>
        <taxon>Bacillati</taxon>
        <taxon>Bacillota</taxon>
        <taxon>Bacilli</taxon>
        <taxon>Bacillales</taxon>
        <taxon>Bacillaceae</taxon>
        <taxon>Psychrobacillus</taxon>
    </lineage>
</organism>
<proteinExistence type="predicted"/>
<dbReference type="OrthoDB" id="2455968at2"/>
<dbReference type="EMBL" id="QKZI01000001">
    <property type="protein sequence ID" value="PZX07523.1"/>
    <property type="molecule type" value="Genomic_DNA"/>
</dbReference>
<keyword evidence="2" id="KW-1185">Reference proteome</keyword>
<evidence type="ECO:0000313" key="2">
    <source>
        <dbReference type="Proteomes" id="UP000248646"/>
    </source>
</evidence>
<evidence type="ECO:0000313" key="1">
    <source>
        <dbReference type="EMBL" id="PZX07523.1"/>
    </source>
</evidence>